<feature type="chain" id="PRO_5046433629" evidence="4">
    <location>
        <begin position="22"/>
        <end position="288"/>
    </location>
</feature>
<dbReference type="SUPFAM" id="SSF46894">
    <property type="entry name" value="C-terminal effector domain of the bipartite response regulators"/>
    <property type="match status" value="1"/>
</dbReference>
<dbReference type="InterPro" id="IPR036388">
    <property type="entry name" value="WH-like_DNA-bd_sf"/>
</dbReference>
<feature type="DNA-binding region" description="OmpR/PhoB-type" evidence="2">
    <location>
        <begin position="188"/>
        <end position="286"/>
    </location>
</feature>
<proteinExistence type="predicted"/>
<dbReference type="PROSITE" id="PS51755">
    <property type="entry name" value="OMPR_PHOB"/>
    <property type="match status" value="1"/>
</dbReference>
<dbReference type="SMART" id="SM00862">
    <property type="entry name" value="Trans_reg_C"/>
    <property type="match status" value="1"/>
</dbReference>
<reference evidence="6 7" key="1">
    <citation type="submission" date="2023-12" db="EMBL/GenBank/DDBJ databases">
        <title>Novel species of the genus Arcicella isolated from rivers.</title>
        <authorList>
            <person name="Lu H."/>
        </authorList>
    </citation>
    <scope>NUCLEOTIDE SEQUENCE [LARGE SCALE GENOMIC DNA]</scope>
    <source>
        <strain evidence="6 7">LMG 21963</strain>
    </source>
</reference>
<sequence>MKTKFYILFAVLVIGSLFFMATTTNKNDDYAEKHLIVVLRDIGHQLLLHAKDSTSRVLPIKKIKDNTFQITFQSNFTFVSDTLVSLVDKKLKSTNLPTEYIVNVIDCGNKELIFAYEVSFKTDNILPCLGRKQPVGCYMIQIEFLKAKSFSLYNYLLLLIPLGIVGYFMRGNYFNRKKSTTPTPPPVLDYTSIGKYAFYPNKSILKLDDETIELSEREAKLLAIFAMNQNQLIERERLLKEVWENEGVFVISRNLDVLVSKLRKKLQKDDLVKITNQHGKGYKLEVGV</sequence>
<evidence type="ECO:0000259" key="5">
    <source>
        <dbReference type="PROSITE" id="PS51755"/>
    </source>
</evidence>
<dbReference type="InterPro" id="IPR016032">
    <property type="entry name" value="Sig_transdc_resp-reg_C-effctor"/>
</dbReference>
<comment type="caution">
    <text evidence="6">The sequence shown here is derived from an EMBL/GenBank/DDBJ whole genome shotgun (WGS) entry which is preliminary data.</text>
</comment>
<feature type="signal peptide" evidence="4">
    <location>
        <begin position="1"/>
        <end position="21"/>
    </location>
</feature>
<dbReference type="Proteomes" id="UP001304671">
    <property type="component" value="Unassembled WGS sequence"/>
</dbReference>
<protein>
    <submittedName>
        <fullName evidence="6">Helix-turn-helix domain-containing protein</fullName>
    </submittedName>
</protein>
<dbReference type="Pfam" id="PF00486">
    <property type="entry name" value="Trans_reg_C"/>
    <property type="match status" value="1"/>
</dbReference>
<dbReference type="InterPro" id="IPR001867">
    <property type="entry name" value="OmpR/PhoB-type_DNA-bd"/>
</dbReference>
<keyword evidence="3" id="KW-1133">Transmembrane helix</keyword>
<evidence type="ECO:0000256" key="3">
    <source>
        <dbReference type="SAM" id="Phobius"/>
    </source>
</evidence>
<feature type="domain" description="OmpR/PhoB-type" evidence="5">
    <location>
        <begin position="188"/>
        <end position="286"/>
    </location>
</feature>
<dbReference type="RefSeq" id="WP_323245991.1">
    <property type="nucleotide sequence ID" value="NZ_JAYFUL010000001.1"/>
</dbReference>
<dbReference type="CDD" id="cd00383">
    <property type="entry name" value="trans_reg_C"/>
    <property type="match status" value="1"/>
</dbReference>
<organism evidence="6 7">
    <name type="scientific">Arcicella aquatica</name>
    <dbReference type="NCBI Taxonomy" id="217141"/>
    <lineage>
        <taxon>Bacteria</taxon>
        <taxon>Pseudomonadati</taxon>
        <taxon>Bacteroidota</taxon>
        <taxon>Cytophagia</taxon>
        <taxon>Cytophagales</taxon>
        <taxon>Flectobacillaceae</taxon>
        <taxon>Arcicella</taxon>
    </lineage>
</organism>
<gene>
    <name evidence="6" type="ORF">VB264_00095</name>
</gene>
<evidence type="ECO:0000256" key="1">
    <source>
        <dbReference type="ARBA" id="ARBA00023125"/>
    </source>
</evidence>
<evidence type="ECO:0000256" key="2">
    <source>
        <dbReference type="PROSITE-ProRule" id="PRU01091"/>
    </source>
</evidence>
<evidence type="ECO:0000313" key="7">
    <source>
        <dbReference type="Proteomes" id="UP001304671"/>
    </source>
</evidence>
<name>A0ABU5QGJ4_9BACT</name>
<keyword evidence="7" id="KW-1185">Reference proteome</keyword>
<feature type="transmembrane region" description="Helical" evidence="3">
    <location>
        <begin position="152"/>
        <end position="169"/>
    </location>
</feature>
<evidence type="ECO:0000313" key="6">
    <source>
        <dbReference type="EMBL" id="MEA5256162.1"/>
    </source>
</evidence>
<evidence type="ECO:0000256" key="4">
    <source>
        <dbReference type="SAM" id="SignalP"/>
    </source>
</evidence>
<dbReference type="EMBL" id="JAYFUL010000001">
    <property type="protein sequence ID" value="MEA5256162.1"/>
    <property type="molecule type" value="Genomic_DNA"/>
</dbReference>
<keyword evidence="1 2" id="KW-0238">DNA-binding</keyword>
<accession>A0ABU5QGJ4</accession>
<keyword evidence="3" id="KW-0472">Membrane</keyword>
<keyword evidence="4" id="KW-0732">Signal</keyword>
<dbReference type="Gene3D" id="1.10.10.10">
    <property type="entry name" value="Winged helix-like DNA-binding domain superfamily/Winged helix DNA-binding domain"/>
    <property type="match status" value="1"/>
</dbReference>
<keyword evidence="3" id="KW-0812">Transmembrane</keyword>